<dbReference type="InterPro" id="IPR045357">
    <property type="entry name" value="Aminopeptidase_N-like_N"/>
</dbReference>
<dbReference type="GO" id="GO:0070006">
    <property type="term" value="F:metalloaminopeptidase activity"/>
    <property type="evidence" value="ECO:0007669"/>
    <property type="project" value="TreeGrafter"/>
</dbReference>
<sequence>MDKHAGTGRVVLPTNVKPTHYDLTLTPDLKNFTFHGVVVINLDINKPTTAITLNNNQLEIVSAKLTNLALKTESSQEATDITLEKERETATFTFAQELQPGSTAVLHIVFNGVLNENMNGFYRSSFKDDDGKTHYIATTQFEATDARKAFPCWDEPAIKATFDITLRVPSDLVALSNMNVISEKEVSQSGKVKGDSTKGPEGAPSTQKGDVPSAQKGDVPSTQKGDVPSTQKGDVPSTQKGDVPSTQKGDVPSTQKGDVPSTQKGDVPSAQKGDAVGGYSRPLKEVKFATTPVMSTYLVAFIVGKFEYIETVTKNLPTPITCRVYVLPGKTEEAKFALSVTPLALEYFTELFGVAYPLPKMDLITIPDFESGAMENWGLVTYRAIRLLFNEKTSDLSYKRHIAYTICHEIAHQWFGNLVTMDWWDYLWLNEGFATWVGNLAVSKFFPEWDNWSYFIADGFQMGLALDGLRSSHPIEVPCKHPHEIHQIFDAISYYKGASCIRMLSSRLGLDVFLKGIRIYIKRHAYKNTSTEDLWAALSEASGVDVGQFMNAWIKQVGYPVVDVEEDVDAGTLTFKQSRYLSSGDLSPTEDTSRWTIPLGLESESSDSKTALLSTDSMTIKLEKGGLYKVNSNYTGFFRTAYPASALSRISQSIKSKDPLFTPSDRVGLLADLGALSKSGHIKTSSLLELLESFEDEDQYVLWVAIAARVNVLSSVFYQQPQDFQQALEKFQRKLFSKAAAKLGWESKASDDYRSTLLRKLLLTNAGCAGDEVVIKEAQKRFASYVGGDASALNQNMQSAAFEIVVQHGDESDFEKVLKCWRDATATDQKLAAIGALTAVRHPALIQQLLDISISDEVKAQDIGYFFGGLSQNPTSRHVLWEYIKANWDMLTKRYEGSMALLGNIVKSGMGRFASEDMAKDCESFFEGKHVNDISRPIAQSLEIVRSNSKWVARDAENVREWLAAKGYLA</sequence>
<dbReference type="PANTHER" id="PTHR11533:SF171">
    <property type="entry name" value="AMINOPEPTIDASE"/>
    <property type="match status" value="1"/>
</dbReference>
<feature type="binding site" evidence="9">
    <location>
        <position position="408"/>
    </location>
    <ligand>
        <name>Zn(2+)</name>
        <dbReference type="ChEBI" id="CHEBI:29105"/>
        <note>catalytic</note>
    </ligand>
</feature>
<dbReference type="InterPro" id="IPR042097">
    <property type="entry name" value="Aminopeptidase_N-like_N_sf"/>
</dbReference>
<dbReference type="GO" id="GO:0006508">
    <property type="term" value="P:proteolysis"/>
    <property type="evidence" value="ECO:0007669"/>
    <property type="project" value="UniProtKB-KW"/>
</dbReference>
<evidence type="ECO:0000313" key="16">
    <source>
        <dbReference type="EMBL" id="KAG0258008.1"/>
    </source>
</evidence>
<evidence type="ECO:0000256" key="8">
    <source>
        <dbReference type="PIRSR" id="PIRSR634016-1"/>
    </source>
</evidence>
<dbReference type="GO" id="GO:0016020">
    <property type="term" value="C:membrane"/>
    <property type="evidence" value="ECO:0007669"/>
    <property type="project" value="TreeGrafter"/>
</dbReference>
<dbReference type="Pfam" id="PF11838">
    <property type="entry name" value="ERAP1_C"/>
    <property type="match status" value="1"/>
</dbReference>
<evidence type="ECO:0000256" key="10">
    <source>
        <dbReference type="PIRSR" id="PIRSR634016-4"/>
    </source>
</evidence>
<evidence type="ECO:0000259" key="15">
    <source>
        <dbReference type="Pfam" id="PF17900"/>
    </source>
</evidence>
<feature type="compositionally biased region" description="Polar residues" evidence="12">
    <location>
        <begin position="220"/>
        <end position="264"/>
    </location>
</feature>
<dbReference type="AlphaFoldDB" id="A0A9P6Q0I4"/>
<feature type="binding site" evidence="9">
    <location>
        <position position="412"/>
    </location>
    <ligand>
        <name>Zn(2+)</name>
        <dbReference type="ChEBI" id="CHEBI:29105"/>
        <note>catalytic</note>
    </ligand>
</feature>
<dbReference type="Gene3D" id="1.25.50.20">
    <property type="match status" value="1"/>
</dbReference>
<dbReference type="OrthoDB" id="10031169at2759"/>
<dbReference type="Gene3D" id="2.60.40.1730">
    <property type="entry name" value="tricorn interacting facor f3 domain"/>
    <property type="match status" value="1"/>
</dbReference>
<dbReference type="SUPFAM" id="SSF63737">
    <property type="entry name" value="Leukotriene A4 hydrolase N-terminal domain"/>
    <property type="match status" value="1"/>
</dbReference>
<dbReference type="PANTHER" id="PTHR11533">
    <property type="entry name" value="PROTEASE M1 ZINC METALLOPROTEASE"/>
    <property type="match status" value="1"/>
</dbReference>
<proteinExistence type="inferred from homology"/>
<dbReference type="InterPro" id="IPR034016">
    <property type="entry name" value="M1_APN-typ"/>
</dbReference>
<name>A0A9P6Q0I4_9FUNG</name>
<feature type="binding site" evidence="9">
    <location>
        <position position="431"/>
    </location>
    <ligand>
        <name>Zn(2+)</name>
        <dbReference type="ChEBI" id="CHEBI:29105"/>
        <note>catalytic</note>
    </ligand>
</feature>
<dbReference type="SUPFAM" id="SSF55486">
    <property type="entry name" value="Metalloproteases ('zincins'), catalytic domain"/>
    <property type="match status" value="1"/>
</dbReference>
<dbReference type="GO" id="GO:0005737">
    <property type="term" value="C:cytoplasm"/>
    <property type="evidence" value="ECO:0007669"/>
    <property type="project" value="TreeGrafter"/>
</dbReference>
<keyword evidence="3 11" id="KW-0645">Protease</keyword>
<keyword evidence="5 11" id="KW-0378">Hydrolase</keyword>
<feature type="domain" description="ERAP1-like C-terminal" evidence="14">
    <location>
        <begin position="627"/>
        <end position="946"/>
    </location>
</feature>
<reference evidence="16" key="1">
    <citation type="journal article" date="2020" name="Fungal Divers.">
        <title>Resolving the Mortierellaceae phylogeny through synthesis of multi-gene phylogenetics and phylogenomics.</title>
        <authorList>
            <person name="Vandepol N."/>
            <person name="Liber J."/>
            <person name="Desiro A."/>
            <person name="Na H."/>
            <person name="Kennedy M."/>
            <person name="Barry K."/>
            <person name="Grigoriev I.V."/>
            <person name="Miller A.N."/>
            <person name="O'Donnell K."/>
            <person name="Stajich J.E."/>
            <person name="Bonito G."/>
        </authorList>
    </citation>
    <scope>NUCLEOTIDE SEQUENCE</scope>
    <source>
        <strain evidence="16">KOD948</strain>
    </source>
</reference>
<dbReference type="GO" id="GO:0043171">
    <property type="term" value="P:peptide catabolic process"/>
    <property type="evidence" value="ECO:0007669"/>
    <property type="project" value="TreeGrafter"/>
</dbReference>
<dbReference type="FunFam" id="1.10.390.10:FF:000001">
    <property type="entry name" value="Aminopeptidase"/>
    <property type="match status" value="1"/>
</dbReference>
<feature type="domain" description="Peptidase M1 membrane alanine aminopeptidase" evidence="13">
    <location>
        <begin position="336"/>
        <end position="553"/>
    </location>
</feature>
<feature type="region of interest" description="Disordered" evidence="12">
    <location>
        <begin position="183"/>
        <end position="276"/>
    </location>
</feature>
<dbReference type="FunFam" id="2.60.40.1730:FF:000002">
    <property type="entry name" value="Aminopeptidase"/>
    <property type="match status" value="1"/>
</dbReference>
<feature type="compositionally biased region" description="Basic and acidic residues" evidence="12">
    <location>
        <begin position="183"/>
        <end position="198"/>
    </location>
</feature>
<comment type="cofactor">
    <cofactor evidence="9 11">
        <name>Zn(2+)</name>
        <dbReference type="ChEBI" id="CHEBI:29105"/>
    </cofactor>
    <text evidence="9 11">Binds 1 zinc ion per subunit.</text>
</comment>
<comment type="caution">
    <text evidence="16">The sequence shown here is derived from an EMBL/GenBank/DDBJ whole genome shotgun (WGS) entry which is preliminary data.</text>
</comment>
<feature type="site" description="Transition state stabilizer" evidence="10">
    <location>
        <position position="494"/>
    </location>
</feature>
<evidence type="ECO:0000259" key="13">
    <source>
        <dbReference type="Pfam" id="PF01433"/>
    </source>
</evidence>
<dbReference type="InterPro" id="IPR027268">
    <property type="entry name" value="Peptidase_M4/M1_CTD_sf"/>
</dbReference>
<evidence type="ECO:0000313" key="17">
    <source>
        <dbReference type="Proteomes" id="UP000726737"/>
    </source>
</evidence>
<dbReference type="GO" id="GO:0042277">
    <property type="term" value="F:peptide binding"/>
    <property type="evidence" value="ECO:0007669"/>
    <property type="project" value="TreeGrafter"/>
</dbReference>
<dbReference type="InterPro" id="IPR050344">
    <property type="entry name" value="Peptidase_M1_aminopeptidases"/>
</dbReference>
<dbReference type="Gene3D" id="1.10.390.10">
    <property type="entry name" value="Neutral Protease Domain 2"/>
    <property type="match status" value="1"/>
</dbReference>
<gene>
    <name evidence="16" type="primary">APE2_1</name>
    <name evidence="16" type="ORF">BG011_003587</name>
</gene>
<evidence type="ECO:0000256" key="1">
    <source>
        <dbReference type="ARBA" id="ARBA00010136"/>
    </source>
</evidence>
<feature type="active site" description="Proton acceptor" evidence="8">
    <location>
        <position position="409"/>
    </location>
</feature>
<evidence type="ECO:0000256" key="6">
    <source>
        <dbReference type="ARBA" id="ARBA00022833"/>
    </source>
</evidence>
<keyword evidence="4 9" id="KW-0479">Metal-binding</keyword>
<dbReference type="EMBL" id="JAAAJA010000237">
    <property type="protein sequence ID" value="KAG0258008.1"/>
    <property type="molecule type" value="Genomic_DNA"/>
</dbReference>
<dbReference type="EC" id="3.4.11.-" evidence="11"/>
<dbReference type="Gene3D" id="2.60.40.1910">
    <property type="match status" value="1"/>
</dbReference>
<keyword evidence="17" id="KW-1185">Reference proteome</keyword>
<dbReference type="Pfam" id="PF17900">
    <property type="entry name" value="Peptidase_M1_N"/>
    <property type="match status" value="1"/>
</dbReference>
<dbReference type="GO" id="GO:0008270">
    <property type="term" value="F:zinc ion binding"/>
    <property type="evidence" value="ECO:0007669"/>
    <property type="project" value="UniProtKB-UniRule"/>
</dbReference>
<evidence type="ECO:0000256" key="9">
    <source>
        <dbReference type="PIRSR" id="PIRSR634016-3"/>
    </source>
</evidence>
<evidence type="ECO:0000256" key="11">
    <source>
        <dbReference type="RuleBase" id="RU364040"/>
    </source>
</evidence>
<keyword evidence="2 11" id="KW-0031">Aminopeptidase</keyword>
<accession>A0A9P6Q0I4</accession>
<evidence type="ECO:0000256" key="7">
    <source>
        <dbReference type="ARBA" id="ARBA00023049"/>
    </source>
</evidence>
<dbReference type="GO" id="GO:0005615">
    <property type="term" value="C:extracellular space"/>
    <property type="evidence" value="ECO:0007669"/>
    <property type="project" value="TreeGrafter"/>
</dbReference>
<dbReference type="InterPro" id="IPR014782">
    <property type="entry name" value="Peptidase_M1_dom"/>
</dbReference>
<evidence type="ECO:0000259" key="14">
    <source>
        <dbReference type="Pfam" id="PF11838"/>
    </source>
</evidence>
<evidence type="ECO:0000256" key="2">
    <source>
        <dbReference type="ARBA" id="ARBA00022438"/>
    </source>
</evidence>
<evidence type="ECO:0000256" key="3">
    <source>
        <dbReference type="ARBA" id="ARBA00022670"/>
    </source>
</evidence>
<keyword evidence="7 11" id="KW-0482">Metalloprotease</keyword>
<dbReference type="InterPro" id="IPR024571">
    <property type="entry name" value="ERAP1-like_C_dom"/>
</dbReference>
<feature type="domain" description="Aminopeptidase N-like N-terminal" evidence="15">
    <location>
        <begin position="17"/>
        <end position="188"/>
    </location>
</feature>
<comment type="similarity">
    <text evidence="1 11">Belongs to the peptidase M1 family.</text>
</comment>
<dbReference type="Pfam" id="PF01433">
    <property type="entry name" value="Peptidase_M1"/>
    <property type="match status" value="1"/>
</dbReference>
<evidence type="ECO:0000256" key="12">
    <source>
        <dbReference type="SAM" id="MobiDB-lite"/>
    </source>
</evidence>
<dbReference type="Proteomes" id="UP000726737">
    <property type="component" value="Unassembled WGS sequence"/>
</dbReference>
<evidence type="ECO:0000256" key="4">
    <source>
        <dbReference type="ARBA" id="ARBA00022723"/>
    </source>
</evidence>
<evidence type="ECO:0000256" key="5">
    <source>
        <dbReference type="ARBA" id="ARBA00022801"/>
    </source>
</evidence>
<organism evidence="16 17">
    <name type="scientific">Mortierella polycephala</name>
    <dbReference type="NCBI Taxonomy" id="41804"/>
    <lineage>
        <taxon>Eukaryota</taxon>
        <taxon>Fungi</taxon>
        <taxon>Fungi incertae sedis</taxon>
        <taxon>Mucoromycota</taxon>
        <taxon>Mortierellomycotina</taxon>
        <taxon>Mortierellomycetes</taxon>
        <taxon>Mortierellales</taxon>
        <taxon>Mortierellaceae</taxon>
        <taxon>Mortierella</taxon>
    </lineage>
</organism>
<keyword evidence="6 9" id="KW-0862">Zinc</keyword>
<dbReference type="FunFam" id="1.25.50.20:FF:000002">
    <property type="entry name" value="Aminopeptidase"/>
    <property type="match status" value="1"/>
</dbReference>
<dbReference type="CDD" id="cd09601">
    <property type="entry name" value="M1_APN-Q_like"/>
    <property type="match status" value="1"/>
</dbReference>
<protein>
    <recommendedName>
        <fullName evidence="11">Aminopeptidase</fullName>
        <ecNumber evidence="11">3.4.11.-</ecNumber>
    </recommendedName>
</protein>